<gene>
    <name evidence="2" type="ORF">F8B43_4855</name>
</gene>
<dbReference type="RefSeq" id="WP_152278625.1">
    <property type="nucleotide sequence ID" value="NZ_WEKV01000020.1"/>
</dbReference>
<proteinExistence type="predicted"/>
<feature type="compositionally biased region" description="Low complexity" evidence="1">
    <location>
        <begin position="118"/>
        <end position="151"/>
    </location>
</feature>
<comment type="caution">
    <text evidence="2">The sequence shown here is derived from an EMBL/GenBank/DDBJ whole genome shotgun (WGS) entry which is preliminary data.</text>
</comment>
<accession>A0A833MYY7</accession>
<sequence length="212" mass="21317">MRVFDPLRKPDVAATARPVLPPFLPTLGLAVVAALLSLACREPAKEAVESARPVPAMAAAPGVALFDPGRALLADVEAVPASEAFARLMPLVAASEAAPISARPARVAARPERRRAPASRMATTQPAIPAKAAPEPAGMASAPMASAPEAPAPMARIEEEDSRFLPAGALPFAAVDAVWDAARGAGSGAAAGVKTGVTSLGSSVVGLVADLR</sequence>
<evidence type="ECO:0000313" key="3">
    <source>
        <dbReference type="Proteomes" id="UP000469949"/>
    </source>
</evidence>
<dbReference type="Proteomes" id="UP000469949">
    <property type="component" value="Unassembled WGS sequence"/>
</dbReference>
<evidence type="ECO:0000256" key="1">
    <source>
        <dbReference type="SAM" id="MobiDB-lite"/>
    </source>
</evidence>
<feature type="region of interest" description="Disordered" evidence="1">
    <location>
        <begin position="102"/>
        <end position="151"/>
    </location>
</feature>
<name>A0A833MYY7_9HYPH</name>
<reference evidence="2 3" key="1">
    <citation type="submission" date="2019-10" db="EMBL/GenBank/DDBJ databases">
        <title>Draft Genome Sequence of the Caffeine Degrading Methylotroph Methylorubrum populi PINKEL.</title>
        <authorList>
            <person name="Dawson S.C."/>
            <person name="Zhang X."/>
            <person name="Wright M.E."/>
            <person name="Sharma G."/>
            <person name="Langner J.T."/>
            <person name="Ditty J.L."/>
            <person name="Subuyuj G.A."/>
        </authorList>
    </citation>
    <scope>NUCLEOTIDE SEQUENCE [LARGE SCALE GENOMIC DNA]</scope>
    <source>
        <strain evidence="2 3">Pinkel</strain>
    </source>
</reference>
<dbReference type="AlphaFoldDB" id="A0A833MYY7"/>
<protein>
    <submittedName>
        <fullName evidence="2">Uncharacterized protein</fullName>
    </submittedName>
</protein>
<dbReference type="EMBL" id="WEKV01000020">
    <property type="protein sequence ID" value="KAB7782100.1"/>
    <property type="molecule type" value="Genomic_DNA"/>
</dbReference>
<organism evidence="2 3">
    <name type="scientific">Methylorubrum populi</name>
    <dbReference type="NCBI Taxonomy" id="223967"/>
    <lineage>
        <taxon>Bacteria</taxon>
        <taxon>Pseudomonadati</taxon>
        <taxon>Pseudomonadota</taxon>
        <taxon>Alphaproteobacteria</taxon>
        <taxon>Hyphomicrobiales</taxon>
        <taxon>Methylobacteriaceae</taxon>
        <taxon>Methylorubrum</taxon>
    </lineage>
</organism>
<evidence type="ECO:0000313" key="2">
    <source>
        <dbReference type="EMBL" id="KAB7782100.1"/>
    </source>
</evidence>